<dbReference type="InterPro" id="IPR027417">
    <property type="entry name" value="P-loop_NTPase"/>
</dbReference>
<organism evidence="4 5">
    <name type="scientific">Hohenbuehelia grisea</name>
    <dbReference type="NCBI Taxonomy" id="104357"/>
    <lineage>
        <taxon>Eukaryota</taxon>
        <taxon>Fungi</taxon>
        <taxon>Dikarya</taxon>
        <taxon>Basidiomycota</taxon>
        <taxon>Agaricomycotina</taxon>
        <taxon>Agaricomycetes</taxon>
        <taxon>Agaricomycetidae</taxon>
        <taxon>Agaricales</taxon>
        <taxon>Pleurotineae</taxon>
        <taxon>Pleurotaceae</taxon>
        <taxon>Hohenbuehelia</taxon>
    </lineage>
</organism>
<dbReference type="InterPro" id="IPR006073">
    <property type="entry name" value="GTP-bd"/>
</dbReference>
<keyword evidence="5" id="KW-1185">Reference proteome</keyword>
<comment type="caution">
    <text evidence="4">The sequence shown here is derived from an EMBL/GenBank/DDBJ whole genome shotgun (WGS) entry which is preliminary data.</text>
</comment>
<evidence type="ECO:0000256" key="2">
    <source>
        <dbReference type="SAM" id="Phobius"/>
    </source>
</evidence>
<name>A0ABR3JQ56_9AGAR</name>
<accession>A0ABR3JQ56</accession>
<feature type="region of interest" description="Disordered" evidence="1">
    <location>
        <begin position="619"/>
        <end position="653"/>
    </location>
</feature>
<dbReference type="SUPFAM" id="SSF52540">
    <property type="entry name" value="P-loop containing nucleoside triphosphate hydrolases"/>
    <property type="match status" value="1"/>
</dbReference>
<reference evidence="5" key="1">
    <citation type="submission" date="2024-06" db="EMBL/GenBank/DDBJ databases">
        <title>Multi-omics analyses provide insights into the biosynthesis of the anticancer antibiotic pleurotin in Hohenbuehelia grisea.</title>
        <authorList>
            <person name="Weaver J.A."/>
            <person name="Alberti F."/>
        </authorList>
    </citation>
    <scope>NUCLEOTIDE SEQUENCE [LARGE SCALE GENOMIC DNA]</scope>
    <source>
        <strain evidence="5">T-177</strain>
    </source>
</reference>
<keyword evidence="2" id="KW-0472">Membrane</keyword>
<dbReference type="Gene3D" id="3.40.50.300">
    <property type="entry name" value="P-loop containing nucleotide triphosphate hydrolases"/>
    <property type="match status" value="1"/>
</dbReference>
<evidence type="ECO:0000259" key="3">
    <source>
        <dbReference type="Pfam" id="PF01926"/>
    </source>
</evidence>
<dbReference type="Proteomes" id="UP001556367">
    <property type="component" value="Unassembled WGS sequence"/>
</dbReference>
<dbReference type="PRINTS" id="PR00449">
    <property type="entry name" value="RASTRNSFRMNG"/>
</dbReference>
<gene>
    <name evidence="4" type="ORF">HGRIS_000078</name>
</gene>
<feature type="compositionally biased region" description="Low complexity" evidence="1">
    <location>
        <begin position="677"/>
        <end position="703"/>
    </location>
</feature>
<dbReference type="EMBL" id="JASNQZ010000004">
    <property type="protein sequence ID" value="KAL0957897.1"/>
    <property type="molecule type" value="Genomic_DNA"/>
</dbReference>
<proteinExistence type="predicted"/>
<dbReference type="CDD" id="cd00882">
    <property type="entry name" value="Ras_like_GTPase"/>
    <property type="match status" value="1"/>
</dbReference>
<keyword evidence="2" id="KW-1133">Transmembrane helix</keyword>
<feature type="transmembrane region" description="Helical" evidence="2">
    <location>
        <begin position="567"/>
        <end position="586"/>
    </location>
</feature>
<feature type="domain" description="G" evidence="3">
    <location>
        <begin position="202"/>
        <end position="274"/>
    </location>
</feature>
<evidence type="ECO:0000256" key="1">
    <source>
        <dbReference type="SAM" id="MobiDB-lite"/>
    </source>
</evidence>
<protein>
    <recommendedName>
        <fullName evidence="3">G domain-containing protein</fullName>
    </recommendedName>
</protein>
<evidence type="ECO:0000313" key="5">
    <source>
        <dbReference type="Proteomes" id="UP001556367"/>
    </source>
</evidence>
<keyword evidence="2" id="KW-0812">Transmembrane</keyword>
<feature type="compositionally biased region" description="Polar residues" evidence="1">
    <location>
        <begin position="622"/>
        <end position="653"/>
    </location>
</feature>
<sequence>MNTQSSPSVLVQEIRVTTKDSYKLSKSILISVGTVPVPLSPAYKCVTRDFHKWEFSEPIHVTEHGPMKIQLYKQTLGFKKSHGELVIISYPELLQAQDGEWTISYAHFDLCIVLHSQAPHSADPSLSHSVNTAYPSVDVHGPPSPNLQLHPKLPSWSLFETGDEAVSNGFEFEAYEKPLPLDDNGELPAVSDAIMNDCPRFRILVIGKSGVGKSSLINKAFGVDQASVSEDTPGRSDINFEITSGDNDRFVVHDSRGFEHGEARNLEVVRRFIEERRHMPRLQDRLHAIWLCTEIPTAGSRVFERGDEIFLKDPIDYVPIIVVFTKYDLLVRAKDYELDDDEDEDGEEMGAELKQIAEDAELSSQSSSHYAASRKELVQGSISAAAPRRKKLTGKERAAAVEQAAKTAFEEDCLQTLRDIAPGALYACVSTKSKYKSTLEGLVAQTMDNVRESVAEVAALTSGMAQRVSADVKIRTSIEVGKKRYWRGLASSVDFPGKTLKVCLDVIHKDIVAIWNFKNPDYYLRDEHFKARVTKIVDDLSDQDDTNPNKALFDLGATLNTVVGSGIPLPIILPVTAVIAVAVWAYQVYQRSHFTLRCLMGYIVDLTLIMHLLFTAQDAPSRGSSRPSTDTGHYTHNNSGSSTGRRDSSATLVSASPTFSHTSTVFASGSPPTLKLSPPILKSSSGTSTSKVSPPSPVSLRSPTHTLPLPVPVPVPAITREQVDAVCAVYARSNLRARMHAEIREFVAGLSAFDRAGSGRTVRKIEELIVEGVREHERERQGVY</sequence>
<evidence type="ECO:0000313" key="4">
    <source>
        <dbReference type="EMBL" id="KAL0957897.1"/>
    </source>
</evidence>
<dbReference type="Pfam" id="PF01926">
    <property type="entry name" value="MMR_HSR1"/>
    <property type="match status" value="1"/>
</dbReference>
<feature type="transmembrane region" description="Helical" evidence="2">
    <location>
        <begin position="598"/>
        <end position="616"/>
    </location>
</feature>
<feature type="region of interest" description="Disordered" evidence="1">
    <location>
        <begin position="677"/>
        <end position="707"/>
    </location>
</feature>